<dbReference type="CDD" id="cd00063">
    <property type="entry name" value="FN3"/>
    <property type="match status" value="9"/>
</dbReference>
<dbReference type="InterPro" id="IPR050964">
    <property type="entry name" value="Striated_Muscle_Regulatory"/>
</dbReference>
<feature type="domain" description="Fibronectin type-III" evidence="4">
    <location>
        <begin position="15"/>
        <end position="107"/>
    </location>
</feature>
<feature type="domain" description="Fibronectin type-III" evidence="4">
    <location>
        <begin position="1561"/>
        <end position="1656"/>
    </location>
</feature>
<feature type="domain" description="Fibronectin type-III" evidence="4">
    <location>
        <begin position="829"/>
        <end position="930"/>
    </location>
</feature>
<dbReference type="InterPro" id="IPR003961">
    <property type="entry name" value="FN3_dom"/>
</dbReference>
<dbReference type="GO" id="GO:0016020">
    <property type="term" value="C:membrane"/>
    <property type="evidence" value="ECO:0007669"/>
    <property type="project" value="InterPro"/>
</dbReference>
<evidence type="ECO:0000313" key="6">
    <source>
        <dbReference type="Proteomes" id="UP000019132"/>
    </source>
</evidence>
<dbReference type="PROSITE" id="PS50853">
    <property type="entry name" value="FN3"/>
    <property type="match status" value="15"/>
</dbReference>
<dbReference type="SMART" id="SM00060">
    <property type="entry name" value="FN3"/>
    <property type="match status" value="17"/>
</dbReference>
<feature type="domain" description="Fibronectin type-III" evidence="4">
    <location>
        <begin position="641"/>
        <end position="737"/>
    </location>
</feature>
<feature type="domain" description="Fibronectin type-III" evidence="4">
    <location>
        <begin position="1456"/>
        <end position="1558"/>
    </location>
</feature>
<keyword evidence="3" id="KW-0106">Calcium</keyword>
<dbReference type="InParanoid" id="K3W7T2"/>
<name>K3W7T2_GLOUD</name>
<accession>K3W7T2</accession>
<feature type="domain" description="Fibronectin type-III" evidence="4">
    <location>
        <begin position="1661"/>
        <end position="1753"/>
    </location>
</feature>
<dbReference type="STRING" id="431595.K3W7T2"/>
<dbReference type="VEuPathDB" id="FungiDB:PYU1_G001023"/>
<proteinExistence type="predicted"/>
<keyword evidence="6" id="KW-1185">Reference proteome</keyword>
<protein>
    <recommendedName>
        <fullName evidence="4">Fibronectin type-III domain-containing protein</fullName>
    </recommendedName>
</protein>
<dbReference type="SUPFAM" id="SSF49265">
    <property type="entry name" value="Fibronectin type III"/>
    <property type="match status" value="10"/>
</dbReference>
<feature type="domain" description="Fibronectin type-III" evidence="4">
    <location>
        <begin position="552"/>
        <end position="639"/>
    </location>
</feature>
<feature type="domain" description="Fibronectin type-III" evidence="4">
    <location>
        <begin position="1357"/>
        <end position="1451"/>
    </location>
</feature>
<evidence type="ECO:0000256" key="2">
    <source>
        <dbReference type="ARBA" id="ARBA00022737"/>
    </source>
</evidence>
<feature type="domain" description="Fibronectin type-III" evidence="4">
    <location>
        <begin position="1859"/>
        <end position="1951"/>
    </location>
</feature>
<dbReference type="Pfam" id="PF00041">
    <property type="entry name" value="fn3"/>
    <property type="match status" value="6"/>
</dbReference>
<reference evidence="6" key="2">
    <citation type="submission" date="2010-04" db="EMBL/GenBank/DDBJ databases">
        <authorList>
            <person name="Buell R."/>
            <person name="Hamilton J."/>
            <person name="Hostetler J."/>
        </authorList>
    </citation>
    <scope>NUCLEOTIDE SEQUENCE [LARGE SCALE GENOMIC DNA]</scope>
    <source>
        <strain evidence="6">DAOM:BR144</strain>
    </source>
</reference>
<dbReference type="eggNOG" id="KOG0613">
    <property type="taxonomic scope" value="Eukaryota"/>
</dbReference>
<dbReference type="Pfam" id="PF03160">
    <property type="entry name" value="Calx-beta"/>
    <property type="match status" value="1"/>
</dbReference>
<dbReference type="Proteomes" id="UP000019132">
    <property type="component" value="Unassembled WGS sequence"/>
</dbReference>
<reference evidence="6" key="1">
    <citation type="journal article" date="2010" name="Genome Biol.">
        <title>Genome sequence of the necrotrophic plant pathogen Pythium ultimum reveals original pathogenicity mechanisms and effector repertoire.</title>
        <authorList>
            <person name="Levesque C.A."/>
            <person name="Brouwer H."/>
            <person name="Cano L."/>
            <person name="Hamilton J.P."/>
            <person name="Holt C."/>
            <person name="Huitema E."/>
            <person name="Raffaele S."/>
            <person name="Robideau G.P."/>
            <person name="Thines M."/>
            <person name="Win J."/>
            <person name="Zerillo M.M."/>
            <person name="Beakes G.W."/>
            <person name="Boore J.L."/>
            <person name="Busam D."/>
            <person name="Dumas B."/>
            <person name="Ferriera S."/>
            <person name="Fuerstenberg S.I."/>
            <person name="Gachon C.M."/>
            <person name="Gaulin E."/>
            <person name="Govers F."/>
            <person name="Grenville-Briggs L."/>
            <person name="Horner N."/>
            <person name="Hostetler J."/>
            <person name="Jiang R.H."/>
            <person name="Johnson J."/>
            <person name="Krajaejun T."/>
            <person name="Lin H."/>
            <person name="Meijer H.J."/>
            <person name="Moore B."/>
            <person name="Morris P."/>
            <person name="Phuntmart V."/>
            <person name="Puiu D."/>
            <person name="Shetty J."/>
            <person name="Stajich J.E."/>
            <person name="Tripathy S."/>
            <person name="Wawra S."/>
            <person name="van West P."/>
            <person name="Whitty B.R."/>
            <person name="Coutinho P.M."/>
            <person name="Henrissat B."/>
            <person name="Martin F."/>
            <person name="Thomas P.D."/>
            <person name="Tyler B.M."/>
            <person name="De Vries R.P."/>
            <person name="Kamoun S."/>
            <person name="Yandell M."/>
            <person name="Tisserat N."/>
            <person name="Buell C.R."/>
        </authorList>
    </citation>
    <scope>NUCLEOTIDE SEQUENCE</scope>
    <source>
        <strain evidence="6">DAOM:BR144</strain>
    </source>
</reference>
<dbReference type="EMBL" id="GL376620">
    <property type="status" value="NOT_ANNOTATED_CDS"/>
    <property type="molecule type" value="Genomic_DNA"/>
</dbReference>
<feature type="domain" description="Fibronectin type-III" evidence="4">
    <location>
        <begin position="339"/>
        <end position="440"/>
    </location>
</feature>
<keyword evidence="2" id="KW-0677">Repeat</keyword>
<keyword evidence="1" id="KW-0732">Signal</keyword>
<dbReference type="PANTHER" id="PTHR13817">
    <property type="entry name" value="TITIN"/>
    <property type="match status" value="1"/>
</dbReference>
<dbReference type="InterPro" id="IPR038081">
    <property type="entry name" value="CalX-like_sf"/>
</dbReference>
<feature type="domain" description="Fibronectin type-III" evidence="4">
    <location>
        <begin position="1258"/>
        <end position="1354"/>
    </location>
</feature>
<feature type="domain" description="Fibronectin type-III" evidence="4">
    <location>
        <begin position="448"/>
        <end position="547"/>
    </location>
</feature>
<dbReference type="Gene3D" id="2.60.40.10">
    <property type="entry name" value="Immunoglobulins"/>
    <property type="match status" value="16"/>
</dbReference>
<feature type="domain" description="Fibronectin type-III" evidence="4">
    <location>
        <begin position="1755"/>
        <end position="1854"/>
    </location>
</feature>
<reference evidence="5" key="3">
    <citation type="submission" date="2015-02" db="UniProtKB">
        <authorList>
            <consortium name="EnsemblProtists"/>
        </authorList>
    </citation>
    <scope>IDENTIFICATION</scope>
    <source>
        <strain evidence="5">DAOM BR144</strain>
    </source>
</reference>
<dbReference type="HOGENOM" id="CLU_234328_0_0_1"/>
<dbReference type="SMART" id="SM00237">
    <property type="entry name" value="Calx_beta"/>
    <property type="match status" value="2"/>
</dbReference>
<evidence type="ECO:0000256" key="1">
    <source>
        <dbReference type="ARBA" id="ARBA00022729"/>
    </source>
</evidence>
<evidence type="ECO:0000259" key="4">
    <source>
        <dbReference type="PROSITE" id="PS50853"/>
    </source>
</evidence>
<sequence>MVFDDDDASELLPETPTDVEVVRTTGGEVEIQWQGPLSNATLSGYLVRVTKGEAQSNYFSLYNTTTTTFTLSSLLPRSSYLMEVAAWSRFGVGKYSEAVSAMTTDPTPPSASTVLRVDSTSSSVIVFSWKKPQDTGGSLLTNYSVAMESEFGDQHVLLGYVNASSNLSFTVQDLSASTTYTMIVKAGSVAYPASHEETQAASIEVATKNGTLPVQPPAVTLLLPPTGGTLSFEIPASRDTGGLPILDYSLHLRRVVVANEEATQSPGYELQQQGQSEFKVVCTGTSPMVNNTRNSCTVYKLLAGAAYEVFATVYNEVGASPEGARSVFHTHTTVDLPSVPTNFSAAKITAGMIALQWDLPLDLGGVSDALGYVVFQHRDYYVSLEKFTVYDGQDSPVRTTTVKGLARATTYAFSIVAINAASFCVNPDAQVISKPLVLPTLSYSQLDPPASVFPVSRTGGSLTIGWTAPDDLAGVPVFGYLVERITATGEGETYAEMLTTTILAAATYRYTHFGLSETTSYSYAVTAVNQDGPSARSSALSASTAACSVPGQVQNIVVTESSGGRVVLVWDIPLDTGGRAIAYYEITRSSHLGTFVTTATTFDDYHGLLAMSSYVYDIRAFNGLYMGPSNSIYVSTADATLPQSPRFRSVTTFGGRFEVAWQPSENTGGAPVLEYVITLSDQYRTAVLEEHHASGTETSYTFTHLQANTLYYLTGKMLTYVGESETMEYAQSTGPPDLPGAPPPPIASDIRGGSMVITVANPNYDGGDSVSLALYNKTTLIHRFESDETNVTLFGLRTLTTYTFTTAAINSCGETRGAPLLITTSGISTPSGVQGLQQVDVTSNQLLLSWDPVQDTGGDAMLQYEVRYFECDENGTQLASSILVATPGTAFVLLTHLNFSSYYSVTVNAITHSGLAGASSETEIFATDEPYAGRIMVQLDETAVQEDVSVVSVPVVRVDGSFGNSSFTFTTQDDTAIAGVNYVLMEGMMTFTTNVKTGEILIPIIDDDVFQASTSFLVIVTDDVTSLSTETRVVILDNGDAGYVSFGNPTFAFLENSGEVWLPITRTGGTSPPAVIEAAISSFTTVDPTTRRFQLTESSLQFDEGVTVMNLRVFIKDDSEFQIVRDSAQINFTIVQGGSRYGAYTSTNLTAMDDGDISVPKACTNIRLLDVSGGFMHLQWTPPTDRGGENVELSYRIDFAANDVLALSLDVDTENEVVYGLTASTTYNVSVHAVNTRGSGVASKLSLLTTTKAARATAPQYVDLFTASSSSLLLSWDPPIDDGGSPVVNYKIYNVNPTTGALTLFPLVSCVVPTICSVKGLTALTSYIIQVRAATFLMSDGELSPPMEFDTSNPDVPDIPPMATITRITAGAISVRMNDPINVGGSEIQLYRLFIKAVSDPEFDLVYEGVSQNFTVYRLQRKTTYATKFQVQNIVGPSGYSPTQFVTTEEKSLPSEPLDVVVTVITGGAARLAWNEPLDIAGRAITGYSVMIKSNVLGVSDATGYDGKGIPATEGWVYGLNASSTYNMYALALSEVSNCFQRSDWVRTSTVTITTLPPMVPGTAPLLILVRYTGGIIELQWAAPQDTGGVPITGYVLHSVTPTGLRKPLFTSNASVLTYIDKDLTEVTTYSYAVVAFNTIGASPSSDVLVRMTSPASPPSAPLNVCQLAYNTGGAIEIGWERPIDTGGQPLKGYLIYRDGAPLGQELPPTAASYIDKSELGAGKTYEYTLRAFSMSSLGSEFSAICTARTTAATKPQKPLAGNMAPSASYVNANWAADSDTGGVAIRLFDAKLLLGLAENTSLAATIIDTYTGADSRFMFTGLLASTVYTLSVVAQNDIGSSEALLVPLTTQPGAIPAAPLAPLAVSVYGGNFTMELTTPVDTGGAVVTTMTLFETRLGIATTIKMTPGVPSRYTVYRVTSDTAYNVSCSATNAQGEGPRSSSLAIRTAPPPVSRLLSLGFHLVILVELWTWRTKCA</sequence>
<evidence type="ECO:0000313" key="5">
    <source>
        <dbReference type="EnsemblProtists" id="PYU1_T001023"/>
    </source>
</evidence>
<dbReference type="SUPFAM" id="SSF141072">
    <property type="entry name" value="CalX-like"/>
    <property type="match status" value="2"/>
</dbReference>
<dbReference type="Gene3D" id="2.60.40.2030">
    <property type="match status" value="2"/>
</dbReference>
<feature type="domain" description="Fibronectin type-III" evidence="4">
    <location>
        <begin position="108"/>
        <end position="210"/>
    </location>
</feature>
<dbReference type="InterPro" id="IPR013783">
    <property type="entry name" value="Ig-like_fold"/>
</dbReference>
<evidence type="ECO:0000256" key="3">
    <source>
        <dbReference type="ARBA" id="ARBA00022837"/>
    </source>
</evidence>
<dbReference type="EnsemblProtists" id="PYU1_T001023">
    <property type="protein sequence ID" value="PYU1_T001023"/>
    <property type="gene ID" value="PYU1_G001023"/>
</dbReference>
<dbReference type="InterPro" id="IPR036116">
    <property type="entry name" value="FN3_sf"/>
</dbReference>
<feature type="domain" description="Fibronectin type-III" evidence="4">
    <location>
        <begin position="1162"/>
        <end position="1254"/>
    </location>
</feature>
<organism evidence="5 6">
    <name type="scientific">Globisporangium ultimum (strain ATCC 200006 / CBS 805.95 / DAOM BR144)</name>
    <name type="common">Pythium ultimum</name>
    <dbReference type="NCBI Taxonomy" id="431595"/>
    <lineage>
        <taxon>Eukaryota</taxon>
        <taxon>Sar</taxon>
        <taxon>Stramenopiles</taxon>
        <taxon>Oomycota</taxon>
        <taxon>Peronosporomycetes</taxon>
        <taxon>Pythiales</taxon>
        <taxon>Pythiaceae</taxon>
        <taxon>Globisporangium</taxon>
    </lineage>
</organism>
<dbReference type="PANTHER" id="PTHR13817:SF73">
    <property type="entry name" value="FIBRONECTIN TYPE-III DOMAIN-CONTAINING PROTEIN"/>
    <property type="match status" value="1"/>
</dbReference>
<dbReference type="InterPro" id="IPR003644">
    <property type="entry name" value="Calx_beta"/>
</dbReference>
<dbReference type="GO" id="GO:0007154">
    <property type="term" value="P:cell communication"/>
    <property type="evidence" value="ECO:0007669"/>
    <property type="project" value="InterPro"/>
</dbReference>